<feature type="coiled-coil region" evidence="1">
    <location>
        <begin position="35"/>
        <end position="76"/>
    </location>
</feature>
<accession>A0A0B7HER9</accession>
<evidence type="ECO:0000313" key="8">
    <source>
        <dbReference type="Proteomes" id="UP000243136"/>
    </source>
</evidence>
<organism evidence="4 7">
    <name type="scientific">Capnocytophaga canimorsus</name>
    <dbReference type="NCBI Taxonomy" id="28188"/>
    <lineage>
        <taxon>Bacteria</taxon>
        <taxon>Pseudomonadati</taxon>
        <taxon>Bacteroidota</taxon>
        <taxon>Flavobacteriia</taxon>
        <taxon>Flavobacteriales</taxon>
        <taxon>Flavobacteriaceae</taxon>
        <taxon>Capnocytophaga</taxon>
    </lineage>
</organism>
<reference evidence="2" key="2">
    <citation type="journal article" date="2017" name="Genome Announc.">
        <title>Twelve Complete Reference Genomes of Clinical Isolates in the Capnocytophaga Genus.</title>
        <authorList>
            <person name="Villarma A."/>
            <person name="Gulvik C.A."/>
            <person name="Rowe L.A."/>
            <person name="Sheth M."/>
            <person name="Juieng P."/>
            <person name="Nicholson A.C."/>
            <person name="Loparev V.N."/>
            <person name="McQuiston J.R."/>
        </authorList>
    </citation>
    <scope>NUCLEOTIDE SEQUENCE</scope>
    <source>
        <strain evidence="3">H3936</strain>
        <strain evidence="2">H5594</strain>
    </source>
</reference>
<evidence type="ECO:0000256" key="1">
    <source>
        <dbReference type="SAM" id="Coils"/>
    </source>
</evidence>
<gene>
    <name evidence="5" type="ORF">CCAN11_2490020</name>
    <name evidence="4" type="ORF">CCAN12_640042</name>
    <name evidence="3" type="ORF">CGC54_08090</name>
    <name evidence="2" type="ORF">CGC56_08490</name>
</gene>
<dbReference type="EMBL" id="CDOK01000167">
    <property type="protein sequence ID" value="CEN52683.1"/>
    <property type="molecule type" value="Genomic_DNA"/>
</dbReference>
<sequence>MPALTYSKQIISVKLMVDGLRNHLGEVTKIDKDFIDKLEALRTEVETLNSEQEKLKADLKAKTKALDDKMKALTESHSFARTRVKVDIPRENWKEFGISASR</sequence>
<evidence type="ECO:0000313" key="2">
    <source>
        <dbReference type="EMBL" id="ATA92188.1"/>
    </source>
</evidence>
<dbReference type="RefSeq" id="WP_013996356.1">
    <property type="nucleotide sequence ID" value="NZ_BOQI01000026.1"/>
</dbReference>
<dbReference type="EMBL" id="CP022389">
    <property type="protein sequence ID" value="ATA94291.1"/>
    <property type="molecule type" value="Genomic_DNA"/>
</dbReference>
<dbReference type="AlphaFoldDB" id="A0A0B7HER9"/>
<evidence type="ECO:0000313" key="4">
    <source>
        <dbReference type="EMBL" id="CEN36088.1"/>
    </source>
</evidence>
<dbReference type="Proteomes" id="UP000039370">
    <property type="component" value="Unassembled WGS sequence"/>
</dbReference>
<dbReference type="OMA" id="IARMNAC"/>
<dbReference type="Proteomes" id="UP000243753">
    <property type="component" value="Chromosome"/>
</dbReference>
<evidence type="ECO:0000313" key="6">
    <source>
        <dbReference type="Proteomes" id="UP000039370"/>
    </source>
</evidence>
<proteinExistence type="predicted"/>
<evidence type="ECO:0000313" key="3">
    <source>
        <dbReference type="EMBL" id="ATA94291.1"/>
    </source>
</evidence>
<evidence type="ECO:0000313" key="9">
    <source>
        <dbReference type="Proteomes" id="UP000243753"/>
    </source>
</evidence>
<name>A0A0B7HER9_9FLAO</name>
<evidence type="ECO:0000313" key="7">
    <source>
        <dbReference type="Proteomes" id="UP000044026"/>
    </source>
</evidence>
<protein>
    <submittedName>
        <fullName evidence="2">Membrane-binding protein</fullName>
    </submittedName>
</protein>
<dbReference type="Proteomes" id="UP000044026">
    <property type="component" value="Unassembled WGS sequence"/>
</dbReference>
<dbReference type="EMBL" id="CDOE01000061">
    <property type="protein sequence ID" value="CEN36088.1"/>
    <property type="molecule type" value="Genomic_DNA"/>
</dbReference>
<dbReference type="GeneID" id="69580962"/>
<dbReference type="EMBL" id="CP022388">
    <property type="protein sequence ID" value="ATA92188.1"/>
    <property type="molecule type" value="Genomic_DNA"/>
</dbReference>
<reference evidence="6 7" key="1">
    <citation type="submission" date="2015-01" db="EMBL/GenBank/DDBJ databases">
        <authorList>
            <person name="MANFREDI Pablo"/>
        </authorList>
    </citation>
    <scope>NUCLEOTIDE SEQUENCE [LARGE SCALE GENOMIC DNA]</scope>
    <source>
        <strain evidence="5 6">Cc11</strain>
        <strain evidence="4 7">Cc12</strain>
    </source>
</reference>
<keyword evidence="1" id="KW-0175">Coiled coil</keyword>
<dbReference type="Proteomes" id="UP000243136">
    <property type="component" value="Chromosome"/>
</dbReference>
<evidence type="ECO:0000313" key="5">
    <source>
        <dbReference type="EMBL" id="CEN52683.1"/>
    </source>
</evidence>
<reference evidence="8 9" key="3">
    <citation type="submission" date="2017-06" db="EMBL/GenBank/DDBJ databases">
        <title>Capnocytophaga spp. assemblies.</title>
        <authorList>
            <person name="Gulvik C.A."/>
        </authorList>
    </citation>
    <scope>NUCLEOTIDE SEQUENCE [LARGE SCALE GENOMIC DNA]</scope>
    <source>
        <strain evidence="9">H3936</strain>
        <strain evidence="8">H5594</strain>
    </source>
</reference>